<dbReference type="Gene3D" id="3.10.450.50">
    <property type="match status" value="1"/>
</dbReference>
<organism evidence="2 3">
    <name type="scientific">Amycolatopsis arida</name>
    <dbReference type="NCBI Taxonomy" id="587909"/>
    <lineage>
        <taxon>Bacteria</taxon>
        <taxon>Bacillati</taxon>
        <taxon>Actinomycetota</taxon>
        <taxon>Actinomycetes</taxon>
        <taxon>Pseudonocardiales</taxon>
        <taxon>Pseudonocardiaceae</taxon>
        <taxon>Amycolatopsis</taxon>
    </lineage>
</organism>
<keyword evidence="3" id="KW-1185">Reference proteome</keyword>
<dbReference type="InterPro" id="IPR037401">
    <property type="entry name" value="SnoaL-like"/>
</dbReference>
<protein>
    <recommendedName>
        <fullName evidence="1">SnoaL-like domain-containing protein</fullName>
    </recommendedName>
</protein>
<reference evidence="3" key="1">
    <citation type="submission" date="2016-10" db="EMBL/GenBank/DDBJ databases">
        <authorList>
            <person name="Varghese N."/>
            <person name="Submissions S."/>
        </authorList>
    </citation>
    <scope>NUCLEOTIDE SEQUENCE [LARGE SCALE GENOMIC DNA]</scope>
    <source>
        <strain evidence="3">CGMCC 4.5579</strain>
    </source>
</reference>
<evidence type="ECO:0000259" key="1">
    <source>
        <dbReference type="Pfam" id="PF13474"/>
    </source>
</evidence>
<name>A0A1I5TTP1_9PSEU</name>
<dbReference type="SUPFAM" id="SSF54427">
    <property type="entry name" value="NTF2-like"/>
    <property type="match status" value="1"/>
</dbReference>
<dbReference type="Pfam" id="PF13474">
    <property type="entry name" value="SnoaL_3"/>
    <property type="match status" value="1"/>
</dbReference>
<dbReference type="RefSeq" id="WP_092530249.1">
    <property type="nucleotide sequence ID" value="NZ_FOWW01000003.1"/>
</dbReference>
<dbReference type="STRING" id="587909.SAMN05421810_103651"/>
<dbReference type="EMBL" id="FOWW01000003">
    <property type="protein sequence ID" value="SFP86403.1"/>
    <property type="molecule type" value="Genomic_DNA"/>
</dbReference>
<evidence type="ECO:0000313" key="3">
    <source>
        <dbReference type="Proteomes" id="UP000198727"/>
    </source>
</evidence>
<accession>A0A1I5TTP1</accession>
<feature type="domain" description="SnoaL-like" evidence="1">
    <location>
        <begin position="12"/>
        <end position="135"/>
    </location>
</feature>
<proteinExistence type="predicted"/>
<dbReference type="AlphaFoldDB" id="A0A1I5TTP1"/>
<sequence>MTSTSTTHETRVQQLMAERAAALRAGDAERVVAQYAPDAVVCDLAPPLRRPADEVCDPNRVANWLAGFAGPVDVEFRDLTVTAGDDVAFCHGLARLTATPRGAADAFTLWYRITVGLRLVDGDWRITHEHESTPFHMDGSFRAAVDLEP</sequence>
<dbReference type="InterPro" id="IPR032710">
    <property type="entry name" value="NTF2-like_dom_sf"/>
</dbReference>
<dbReference type="Proteomes" id="UP000198727">
    <property type="component" value="Unassembled WGS sequence"/>
</dbReference>
<dbReference type="OrthoDB" id="9812295at2"/>
<evidence type="ECO:0000313" key="2">
    <source>
        <dbReference type="EMBL" id="SFP86403.1"/>
    </source>
</evidence>
<gene>
    <name evidence="2" type="ORF">SAMN05421810_103651</name>
</gene>